<dbReference type="Gene3D" id="1.10.10.1320">
    <property type="entry name" value="Anti-sigma factor, zinc-finger domain"/>
    <property type="match status" value="1"/>
</dbReference>
<feature type="transmembrane region" description="Helical" evidence="3">
    <location>
        <begin position="156"/>
        <end position="176"/>
    </location>
</feature>
<name>A0ABQ3XG85_9ACTN</name>
<evidence type="ECO:0000256" key="2">
    <source>
        <dbReference type="ARBA" id="ARBA00023163"/>
    </source>
</evidence>
<dbReference type="InterPro" id="IPR041916">
    <property type="entry name" value="Anti_sigma_zinc_sf"/>
</dbReference>
<keyword evidence="2" id="KW-0804">Transcription</keyword>
<feature type="transmembrane region" description="Helical" evidence="3">
    <location>
        <begin position="209"/>
        <end position="226"/>
    </location>
</feature>
<keyword evidence="3" id="KW-1133">Transmembrane helix</keyword>
<dbReference type="Proteomes" id="UP000612282">
    <property type="component" value="Unassembled WGS sequence"/>
</dbReference>
<feature type="transmembrane region" description="Helical" evidence="3">
    <location>
        <begin position="85"/>
        <end position="110"/>
    </location>
</feature>
<feature type="transmembrane region" description="Helical" evidence="3">
    <location>
        <begin position="182"/>
        <end position="202"/>
    </location>
</feature>
<protein>
    <recommendedName>
        <fullName evidence="6">Integral membrane protein</fullName>
    </recommendedName>
</protein>
<comment type="caution">
    <text evidence="4">The sequence shown here is derived from an EMBL/GenBank/DDBJ whole genome shotgun (WGS) entry which is preliminary data.</text>
</comment>
<evidence type="ECO:0000256" key="1">
    <source>
        <dbReference type="ARBA" id="ARBA00023015"/>
    </source>
</evidence>
<accession>A0ABQ3XG85</accession>
<feature type="transmembrane region" description="Helical" evidence="3">
    <location>
        <begin position="238"/>
        <end position="256"/>
    </location>
</feature>
<reference evidence="4 5" key="1">
    <citation type="submission" date="2021-01" db="EMBL/GenBank/DDBJ databases">
        <title>Whole genome shotgun sequence of Actinoplanes couchii NBRC 106145.</title>
        <authorList>
            <person name="Komaki H."/>
            <person name="Tamura T."/>
        </authorList>
    </citation>
    <scope>NUCLEOTIDE SEQUENCE [LARGE SCALE GENOMIC DNA]</scope>
    <source>
        <strain evidence="4 5">NBRC 106145</strain>
    </source>
</reference>
<dbReference type="EMBL" id="BOMG01000073">
    <property type="protein sequence ID" value="GID57515.1"/>
    <property type="molecule type" value="Genomic_DNA"/>
</dbReference>
<dbReference type="RefSeq" id="WP_203800393.1">
    <property type="nucleotide sequence ID" value="NZ_BAAAQE010000034.1"/>
</dbReference>
<evidence type="ECO:0000313" key="5">
    <source>
        <dbReference type="Proteomes" id="UP000612282"/>
    </source>
</evidence>
<evidence type="ECO:0008006" key="6">
    <source>
        <dbReference type="Google" id="ProtNLM"/>
    </source>
</evidence>
<keyword evidence="3" id="KW-0812">Transmembrane</keyword>
<evidence type="ECO:0000313" key="4">
    <source>
        <dbReference type="EMBL" id="GID57515.1"/>
    </source>
</evidence>
<organism evidence="4 5">
    <name type="scientific">Actinoplanes couchii</name>
    <dbReference type="NCBI Taxonomy" id="403638"/>
    <lineage>
        <taxon>Bacteria</taxon>
        <taxon>Bacillati</taxon>
        <taxon>Actinomycetota</taxon>
        <taxon>Actinomycetes</taxon>
        <taxon>Micromonosporales</taxon>
        <taxon>Micromonosporaceae</taxon>
        <taxon>Actinoplanes</taxon>
    </lineage>
</organism>
<feature type="transmembrane region" description="Helical" evidence="3">
    <location>
        <begin position="116"/>
        <end position="135"/>
    </location>
</feature>
<sequence length="268" mass="27827">MSTHPEPTVLARYAEGDPGLDDAAVWTVESHLETCPDCRARLTGHLTGDTRALLETVAAGIDRGIVAGPAPVRNPRAWSVTGRRWFTVTLAPWLIMTAAMIGCAVLMNVLEPQMPSLVLLLAPVAPLPGVAVAWSRRTDPAWELIAATPAAGLAMLLRRTAVVLAVIMPLLVLAGAYTGTSIALLLAPCLAFTASSIALGALIGVHRAAFVLAALWAAAIVLPTLVTAELPVVLQSGAAPAGWTLVAAVTTGFAVARADLFRRLTSGN</sequence>
<keyword evidence="1" id="KW-0805">Transcription regulation</keyword>
<gene>
    <name evidence="4" type="ORF">Aco03nite_059190</name>
</gene>
<keyword evidence="5" id="KW-1185">Reference proteome</keyword>
<keyword evidence="3" id="KW-0472">Membrane</keyword>
<evidence type="ECO:0000256" key="3">
    <source>
        <dbReference type="SAM" id="Phobius"/>
    </source>
</evidence>
<proteinExistence type="predicted"/>